<dbReference type="EMBL" id="FOJI01000005">
    <property type="protein sequence ID" value="SEW13941.1"/>
    <property type="molecule type" value="Genomic_DNA"/>
</dbReference>
<accession>A0A1I0PIA3</accession>
<dbReference type="GO" id="GO:0005886">
    <property type="term" value="C:plasma membrane"/>
    <property type="evidence" value="ECO:0007669"/>
    <property type="project" value="TreeGrafter"/>
</dbReference>
<keyword evidence="1" id="KW-0812">Transmembrane</keyword>
<name>A0A1I0PIA3_9FIRM</name>
<keyword evidence="3" id="KW-1185">Reference proteome</keyword>
<dbReference type="AlphaFoldDB" id="A0A1I0PIA3"/>
<evidence type="ECO:0000313" key="3">
    <source>
        <dbReference type="Proteomes" id="UP000199701"/>
    </source>
</evidence>
<feature type="transmembrane region" description="Helical" evidence="1">
    <location>
        <begin position="21"/>
        <end position="41"/>
    </location>
</feature>
<dbReference type="RefSeq" id="WP_207647436.1">
    <property type="nucleotide sequence ID" value="NZ_FOJI01000005.1"/>
</dbReference>
<feature type="transmembrane region" description="Helical" evidence="1">
    <location>
        <begin position="100"/>
        <end position="119"/>
    </location>
</feature>
<dbReference type="InterPro" id="IPR007401">
    <property type="entry name" value="DUF454"/>
</dbReference>
<reference evidence="2 3" key="1">
    <citation type="submission" date="2016-10" db="EMBL/GenBank/DDBJ databases">
        <authorList>
            <person name="de Groot N.N."/>
        </authorList>
    </citation>
    <scope>NUCLEOTIDE SEQUENCE [LARGE SCALE GENOMIC DNA]</scope>
    <source>
        <strain evidence="2 3">DSM 9179</strain>
    </source>
</reference>
<dbReference type="PANTHER" id="PTHR35813:SF1">
    <property type="entry name" value="INNER MEMBRANE PROTEIN YBAN"/>
    <property type="match status" value="1"/>
</dbReference>
<keyword evidence="1" id="KW-1133">Transmembrane helix</keyword>
<dbReference type="Proteomes" id="UP000199701">
    <property type="component" value="Unassembled WGS sequence"/>
</dbReference>
<evidence type="ECO:0000313" key="2">
    <source>
        <dbReference type="EMBL" id="SEW13941.1"/>
    </source>
</evidence>
<dbReference type="STRING" id="99656.SAMN05421659_10599"/>
<proteinExistence type="predicted"/>
<sequence length="148" mass="17116">MKRIKKNKGFYDPRNGWIIESYIKKIIDGICIVFGFVFLVIGSIGVIIPMLPTTPFLLLAAVMFAKGSKNFHKWFLSTTLYQKHIVSIVEKKEMTLKGKLSVLTTISIMFAIAIFFAPIWHVKALITVILLMHYYYFLFHIITLKKIK</sequence>
<protein>
    <recommendedName>
        <fullName evidence="4">DUF454 domain-containing protein</fullName>
    </recommendedName>
</protein>
<organism evidence="2 3">
    <name type="scientific">[Clostridium] fimetarium</name>
    <dbReference type="NCBI Taxonomy" id="99656"/>
    <lineage>
        <taxon>Bacteria</taxon>
        <taxon>Bacillati</taxon>
        <taxon>Bacillota</taxon>
        <taxon>Clostridia</taxon>
        <taxon>Lachnospirales</taxon>
        <taxon>Lachnospiraceae</taxon>
    </lineage>
</organism>
<evidence type="ECO:0008006" key="4">
    <source>
        <dbReference type="Google" id="ProtNLM"/>
    </source>
</evidence>
<gene>
    <name evidence="2" type="ORF">SAMN05421659_10599</name>
</gene>
<keyword evidence="1" id="KW-0472">Membrane</keyword>
<evidence type="ECO:0000256" key="1">
    <source>
        <dbReference type="SAM" id="Phobius"/>
    </source>
</evidence>
<dbReference type="PANTHER" id="PTHR35813">
    <property type="entry name" value="INNER MEMBRANE PROTEIN YBAN"/>
    <property type="match status" value="1"/>
</dbReference>
<feature type="transmembrane region" description="Helical" evidence="1">
    <location>
        <begin position="125"/>
        <end position="144"/>
    </location>
</feature>
<dbReference type="Pfam" id="PF04304">
    <property type="entry name" value="DUF454"/>
    <property type="match status" value="1"/>
</dbReference>